<sequence>MNKYKPLSDGTLMHMRKEEIIDLLRTVEHNFLATDETCDRLSELLGASFKIVELATNVHPYSKNPREPETFTPYNQGWNDACDYINDTLDRLLQAAIGCELVGRTNGSDTD</sequence>
<organism evidence="1">
    <name type="scientific">Ackermannviridae sp</name>
    <dbReference type="NCBI Taxonomy" id="2831612"/>
    <lineage>
        <taxon>Viruses</taxon>
        <taxon>Duplodnaviria</taxon>
        <taxon>Heunggongvirae</taxon>
        <taxon>Uroviricota</taxon>
        <taxon>Caudoviricetes</taxon>
        <taxon>Pantevenvirales</taxon>
        <taxon>Ackermannviridae</taxon>
    </lineage>
</organism>
<reference evidence="1" key="1">
    <citation type="journal article" date="2021" name="Proc. Natl. Acad. Sci. U.S.A.">
        <title>A Catalog of Tens of Thousands of Viruses from Human Metagenomes Reveals Hidden Associations with Chronic Diseases.</title>
        <authorList>
            <person name="Tisza M.J."/>
            <person name="Buck C.B."/>
        </authorList>
    </citation>
    <scope>NUCLEOTIDE SEQUENCE</scope>
    <source>
        <strain evidence="1">Ct0Ba24</strain>
    </source>
</reference>
<evidence type="ECO:0000313" key="1">
    <source>
        <dbReference type="EMBL" id="DAG90760.1"/>
    </source>
</evidence>
<dbReference type="EMBL" id="BK035277">
    <property type="protein sequence ID" value="DAG90760.1"/>
    <property type="molecule type" value="Genomic_DNA"/>
</dbReference>
<name>A0A8S5VKX4_9CAUD</name>
<accession>A0A8S5VKX4</accession>
<protein>
    <submittedName>
        <fullName evidence="1">Uncharacterized protein</fullName>
    </submittedName>
</protein>
<proteinExistence type="predicted"/>